<reference evidence="2 3" key="1">
    <citation type="submission" date="2022-12" db="EMBL/GenBank/DDBJ databases">
        <title>Chromosome-level genome of Tegillarca granosa.</title>
        <authorList>
            <person name="Kim J."/>
        </authorList>
    </citation>
    <scope>NUCLEOTIDE SEQUENCE [LARGE SCALE GENOMIC DNA]</scope>
    <source>
        <strain evidence="2">Teg-2019</strain>
        <tissue evidence="2">Adductor muscle</tissue>
    </source>
</reference>
<dbReference type="Proteomes" id="UP001217089">
    <property type="component" value="Unassembled WGS sequence"/>
</dbReference>
<name>A0ABQ9EJC5_TEGGR</name>
<evidence type="ECO:0000256" key="1">
    <source>
        <dbReference type="SAM" id="Phobius"/>
    </source>
</evidence>
<organism evidence="2 3">
    <name type="scientific">Tegillarca granosa</name>
    <name type="common">Malaysian cockle</name>
    <name type="synonym">Anadara granosa</name>
    <dbReference type="NCBI Taxonomy" id="220873"/>
    <lineage>
        <taxon>Eukaryota</taxon>
        <taxon>Metazoa</taxon>
        <taxon>Spiralia</taxon>
        <taxon>Lophotrochozoa</taxon>
        <taxon>Mollusca</taxon>
        <taxon>Bivalvia</taxon>
        <taxon>Autobranchia</taxon>
        <taxon>Pteriomorphia</taxon>
        <taxon>Arcoida</taxon>
        <taxon>Arcoidea</taxon>
        <taxon>Arcidae</taxon>
        <taxon>Tegillarca</taxon>
    </lineage>
</organism>
<gene>
    <name evidence="2" type="ORF">KUTeg_018782</name>
</gene>
<keyword evidence="1" id="KW-0812">Transmembrane</keyword>
<feature type="transmembrane region" description="Helical" evidence="1">
    <location>
        <begin position="12"/>
        <end position="30"/>
    </location>
</feature>
<protein>
    <submittedName>
        <fullName evidence="2">Uncharacterized protein</fullName>
    </submittedName>
</protein>
<sequence>MVNRLNGSIFSPFIDLMLSCCSLMAFFGFLRFGEFTIKGRNEEHDFLIVKDVTVQSDKLCSKTDPFRQGVSIHIFNNVHTKPVDVMHEYRQLRISQGAKPDSPLFVDNNPFLLCYELKIGFQKIKYTNICIKITLDIHTKMIV</sequence>
<dbReference type="EMBL" id="JARBDR010000915">
    <property type="protein sequence ID" value="KAJ8303672.1"/>
    <property type="molecule type" value="Genomic_DNA"/>
</dbReference>
<accession>A0ABQ9EJC5</accession>
<comment type="caution">
    <text evidence="2">The sequence shown here is derived from an EMBL/GenBank/DDBJ whole genome shotgun (WGS) entry which is preliminary data.</text>
</comment>
<keyword evidence="3" id="KW-1185">Reference proteome</keyword>
<evidence type="ECO:0000313" key="2">
    <source>
        <dbReference type="EMBL" id="KAJ8303672.1"/>
    </source>
</evidence>
<proteinExistence type="predicted"/>
<keyword evidence="1" id="KW-0472">Membrane</keyword>
<keyword evidence="1" id="KW-1133">Transmembrane helix</keyword>
<evidence type="ECO:0000313" key="3">
    <source>
        <dbReference type="Proteomes" id="UP001217089"/>
    </source>
</evidence>